<keyword evidence="1" id="KW-0808">Transferase</keyword>
<evidence type="ECO:0000313" key="2">
    <source>
        <dbReference type="Proteomes" id="UP000076962"/>
    </source>
</evidence>
<dbReference type="EMBL" id="LUTY01002764">
    <property type="protein sequence ID" value="OAD19533.1"/>
    <property type="molecule type" value="Genomic_DNA"/>
</dbReference>
<keyword evidence="2" id="KW-1185">Reference proteome</keyword>
<gene>
    <name evidence="1" type="ORF">THIOM_004827</name>
</gene>
<organism evidence="1 2">
    <name type="scientific">Candidatus Thiomargarita nelsonii</name>
    <dbReference type="NCBI Taxonomy" id="1003181"/>
    <lineage>
        <taxon>Bacteria</taxon>
        <taxon>Pseudomonadati</taxon>
        <taxon>Pseudomonadota</taxon>
        <taxon>Gammaproteobacteria</taxon>
        <taxon>Thiotrichales</taxon>
        <taxon>Thiotrichaceae</taxon>
        <taxon>Thiomargarita</taxon>
    </lineage>
</organism>
<dbReference type="Proteomes" id="UP000076962">
    <property type="component" value="Unassembled WGS sequence"/>
</dbReference>
<dbReference type="GO" id="GO:0008483">
    <property type="term" value="F:transaminase activity"/>
    <property type="evidence" value="ECO:0007669"/>
    <property type="project" value="UniProtKB-KW"/>
</dbReference>
<dbReference type="AlphaFoldDB" id="A0A176RUV1"/>
<protein>
    <submittedName>
        <fullName evidence="1">Pyridoxalphosphate dependent aminotransferase class III</fullName>
    </submittedName>
</protein>
<sequence length="335" mass="36535">MVGLGAYTSIVTNNGQTINDYEVPITTGNAYTAALVLLGIDYAAREQNIDIATAKVAVVGATGNIGLVLAKVLIQQVGQLHLIGRQGESGLFRLRYARQQCLQELLALIHQESVADIDFHEMAPGMIARKVYQVLNTKRERAKLHHFDDEAVAALFAGLDAEKLPTDMGTVLEKVLADEPFDNEESYGVELHTDMAILRSCDIVVVATNSPDPHLITPEKVRPGSIVCCASVPSNLSPTFEDKLDHFYAFEGGLARLPENSRIDFVGMPGADICYGCIAETLLTGFDGHNHSFCKGLLEVEHVYQALEMANQHGFSLGDLKLNDKVWKQVTSVPE</sequence>
<name>A0A176RUV1_9GAMM</name>
<keyword evidence="1" id="KW-0032">Aminotransferase</keyword>
<proteinExistence type="predicted"/>
<dbReference type="SUPFAM" id="SSF51735">
    <property type="entry name" value="NAD(P)-binding Rossmann-fold domains"/>
    <property type="match status" value="1"/>
</dbReference>
<accession>A0A176RUV1</accession>
<dbReference type="InterPro" id="IPR036291">
    <property type="entry name" value="NAD(P)-bd_dom_sf"/>
</dbReference>
<dbReference type="Gene3D" id="3.40.50.720">
    <property type="entry name" value="NAD(P)-binding Rossmann-like Domain"/>
    <property type="match status" value="1"/>
</dbReference>
<comment type="caution">
    <text evidence="1">The sequence shown here is derived from an EMBL/GenBank/DDBJ whole genome shotgun (WGS) entry which is preliminary data.</text>
</comment>
<reference evidence="1 2" key="1">
    <citation type="submission" date="2016-05" db="EMBL/GenBank/DDBJ databases">
        <title>Single-cell genome of chain-forming Candidatus Thiomargarita nelsonii and comparison to other large sulfur-oxidizing bacteria.</title>
        <authorList>
            <person name="Winkel M."/>
            <person name="Salman V."/>
            <person name="Woyke T."/>
            <person name="Schulz-Vogt H."/>
            <person name="Richter M."/>
            <person name="Flood B."/>
            <person name="Bailey J."/>
            <person name="Amann R."/>
            <person name="Mussmann M."/>
        </authorList>
    </citation>
    <scope>NUCLEOTIDE SEQUENCE [LARGE SCALE GENOMIC DNA]</scope>
    <source>
        <strain evidence="1 2">THI036</strain>
    </source>
</reference>
<evidence type="ECO:0000313" key="1">
    <source>
        <dbReference type="EMBL" id="OAD19533.1"/>
    </source>
</evidence>